<feature type="binding site" evidence="12">
    <location>
        <position position="58"/>
    </location>
    <ligand>
        <name>[4Fe-4S] cluster</name>
        <dbReference type="ChEBI" id="CHEBI:49883"/>
        <label>1</label>
    </ligand>
</feature>
<feature type="compositionally biased region" description="Low complexity" evidence="13">
    <location>
        <begin position="172"/>
        <end position="189"/>
    </location>
</feature>
<evidence type="ECO:0000256" key="9">
    <source>
        <dbReference type="ARBA" id="ARBA00023027"/>
    </source>
</evidence>
<evidence type="ECO:0000256" key="10">
    <source>
        <dbReference type="ARBA" id="ARBA00023075"/>
    </source>
</evidence>
<evidence type="ECO:0000313" key="15">
    <source>
        <dbReference type="EMBL" id="MBR7829222.1"/>
    </source>
</evidence>
<evidence type="ECO:0000256" key="11">
    <source>
        <dbReference type="ARBA" id="ARBA00023136"/>
    </source>
</evidence>
<dbReference type="GO" id="GO:0051539">
    <property type="term" value="F:4 iron, 4 sulfur cluster binding"/>
    <property type="evidence" value="ECO:0007669"/>
    <property type="project" value="UniProtKB-KW"/>
</dbReference>
<dbReference type="InterPro" id="IPR010226">
    <property type="entry name" value="NADH_quinone_OxRdtase_chainI"/>
</dbReference>
<proteinExistence type="inferred from homology"/>
<dbReference type="GO" id="GO:0005886">
    <property type="term" value="C:plasma membrane"/>
    <property type="evidence" value="ECO:0007669"/>
    <property type="project" value="UniProtKB-SubCell"/>
</dbReference>
<evidence type="ECO:0000313" key="16">
    <source>
        <dbReference type="Proteomes" id="UP000676325"/>
    </source>
</evidence>
<dbReference type="InterPro" id="IPR017900">
    <property type="entry name" value="4Fe4S_Fe_S_CS"/>
</dbReference>
<comment type="subunit">
    <text evidence="12">NDH-1 is composed of 14 different subunits. Subunits NuoA, H, J, K, L, M, N constitute the membrane sector of the complex.</text>
</comment>
<organism evidence="15 16">
    <name type="scientific">Actinospica acidithermotolerans</name>
    <dbReference type="NCBI Taxonomy" id="2828514"/>
    <lineage>
        <taxon>Bacteria</taxon>
        <taxon>Bacillati</taxon>
        <taxon>Actinomycetota</taxon>
        <taxon>Actinomycetes</taxon>
        <taxon>Catenulisporales</taxon>
        <taxon>Actinospicaceae</taxon>
        <taxon>Actinospica</taxon>
    </lineage>
</organism>
<evidence type="ECO:0000256" key="6">
    <source>
        <dbReference type="ARBA" id="ARBA00022967"/>
    </source>
</evidence>
<name>A0A941EEX0_9ACTN</name>
<comment type="function">
    <text evidence="12">NDH-1 shuttles electrons from NADH, via FMN and iron-sulfur (Fe-S) centers, to quinones in the respiratory chain. The immediate electron acceptor for the enzyme in this species is believed to be ubiquinone. Couples the redox reaction to proton translocation (for every two electrons transferred, four hydrogen ions are translocated across the cytoplasmic membrane), and thus conserves the redox energy in a proton gradient.</text>
</comment>
<comment type="similarity">
    <text evidence="12">Belongs to the complex I 23 kDa subunit family.</text>
</comment>
<comment type="cofactor">
    <cofactor evidence="12">
        <name>[4Fe-4S] cluster</name>
        <dbReference type="ChEBI" id="CHEBI:49883"/>
    </cofactor>
    <text evidence="12">Binds 2 [4Fe-4S] clusters per subunit.</text>
</comment>
<dbReference type="Pfam" id="PF12800">
    <property type="entry name" value="Fer4_4"/>
    <property type="match status" value="1"/>
</dbReference>
<dbReference type="GO" id="GO:0048038">
    <property type="term" value="F:quinone binding"/>
    <property type="evidence" value="ECO:0007669"/>
    <property type="project" value="UniProtKB-KW"/>
</dbReference>
<evidence type="ECO:0000256" key="12">
    <source>
        <dbReference type="HAMAP-Rule" id="MF_01351"/>
    </source>
</evidence>
<evidence type="ECO:0000259" key="14">
    <source>
        <dbReference type="PROSITE" id="PS51379"/>
    </source>
</evidence>
<gene>
    <name evidence="12" type="primary">nuoI</name>
    <name evidence="15" type="ORF">KDK95_23140</name>
</gene>
<feature type="binding site" evidence="12">
    <location>
        <position position="64"/>
    </location>
    <ligand>
        <name>[4Fe-4S] cluster</name>
        <dbReference type="ChEBI" id="CHEBI:49883"/>
        <label>1</label>
    </ligand>
</feature>
<dbReference type="GO" id="GO:0050136">
    <property type="term" value="F:NADH dehydrogenase (quinone) (non-electrogenic) activity"/>
    <property type="evidence" value="ECO:0007669"/>
    <property type="project" value="UniProtKB-UniRule"/>
</dbReference>
<comment type="subcellular location">
    <subcellularLocation>
        <location evidence="12">Cell membrane</location>
        <topology evidence="12">Peripheral membrane protein</topology>
    </subcellularLocation>
</comment>
<feature type="binding site" evidence="12">
    <location>
        <position position="107"/>
    </location>
    <ligand>
        <name>[4Fe-4S] cluster</name>
        <dbReference type="ChEBI" id="CHEBI:49883"/>
        <label>2</label>
    </ligand>
</feature>
<feature type="binding site" evidence="12">
    <location>
        <position position="68"/>
    </location>
    <ligand>
        <name>[4Fe-4S] cluster</name>
        <dbReference type="ChEBI" id="CHEBI:49883"/>
        <label>2</label>
    </ligand>
</feature>
<accession>A0A941EEX0</accession>
<feature type="binding site" evidence="12">
    <location>
        <position position="61"/>
    </location>
    <ligand>
        <name>[4Fe-4S] cluster</name>
        <dbReference type="ChEBI" id="CHEBI:49883"/>
        <label>1</label>
    </ligand>
</feature>
<dbReference type="PANTHER" id="PTHR10849">
    <property type="entry name" value="NADH DEHYDROGENASE UBIQUINONE IRON-SULFUR PROTEIN 8, MITOCHONDRIAL"/>
    <property type="match status" value="1"/>
</dbReference>
<protein>
    <recommendedName>
        <fullName evidence="12">NADH-quinone oxidoreductase subunit I</fullName>
        <ecNumber evidence="12">7.1.1.-</ecNumber>
    </recommendedName>
    <alternativeName>
        <fullName evidence="12">NADH dehydrogenase I subunit I</fullName>
    </alternativeName>
    <alternativeName>
        <fullName evidence="12">NDH-1 subunit I</fullName>
    </alternativeName>
</protein>
<dbReference type="GO" id="GO:0005506">
    <property type="term" value="F:iron ion binding"/>
    <property type="evidence" value="ECO:0007669"/>
    <property type="project" value="UniProtKB-UniRule"/>
</dbReference>
<keyword evidence="7 12" id="KW-0408">Iron</keyword>
<evidence type="ECO:0000256" key="3">
    <source>
        <dbReference type="ARBA" id="ARBA00022719"/>
    </source>
</evidence>
<comment type="caution">
    <text evidence="15">The sequence shown here is derived from an EMBL/GenBank/DDBJ whole genome shotgun (WGS) entry which is preliminary data.</text>
</comment>
<feature type="binding site" evidence="12">
    <location>
        <position position="110"/>
    </location>
    <ligand>
        <name>[4Fe-4S] cluster</name>
        <dbReference type="ChEBI" id="CHEBI:49883"/>
        <label>2</label>
    </ligand>
</feature>
<dbReference type="PANTHER" id="PTHR10849:SF24">
    <property type="entry name" value="NADH-QUINONE OXIDOREDUCTASE SUBUNIT I 2"/>
    <property type="match status" value="1"/>
</dbReference>
<feature type="binding site" evidence="12">
    <location>
        <position position="113"/>
    </location>
    <ligand>
        <name>[4Fe-4S] cluster</name>
        <dbReference type="ChEBI" id="CHEBI:49883"/>
        <label>2</label>
    </ligand>
</feature>
<keyword evidence="1 12" id="KW-1003">Cell membrane</keyword>
<keyword evidence="9 12" id="KW-0520">NAD</keyword>
<keyword evidence="16" id="KW-1185">Reference proteome</keyword>
<comment type="catalytic activity">
    <reaction evidence="12">
        <text>a quinone + NADH + 5 H(+)(in) = a quinol + NAD(+) + 4 H(+)(out)</text>
        <dbReference type="Rhea" id="RHEA:57888"/>
        <dbReference type="ChEBI" id="CHEBI:15378"/>
        <dbReference type="ChEBI" id="CHEBI:24646"/>
        <dbReference type="ChEBI" id="CHEBI:57540"/>
        <dbReference type="ChEBI" id="CHEBI:57945"/>
        <dbReference type="ChEBI" id="CHEBI:132124"/>
    </reaction>
</comment>
<dbReference type="EMBL" id="JAGSOH010000078">
    <property type="protein sequence ID" value="MBR7829222.1"/>
    <property type="molecule type" value="Genomic_DNA"/>
</dbReference>
<keyword evidence="4 12" id="KW-0479">Metal-binding</keyword>
<keyword evidence="6 12" id="KW-1278">Translocase</keyword>
<sequence>MTEKNEKKKAVPGSGLVQGLATTFKNMVTPAHTHQYPDTPPELAPRTRGVIALIEENCTSCMLCARECPDWCIYIDSHKETIPAPTPGGRERSRNVLDRFAIDFSLCMYCGICIEVCPFDALEWSPEFEYAEYDLRDLLHEKERLGEWVETIPPPVALDDAAEEPKEISLAQKAAAKKQAALDAAAQPAAPEPPAEPRGSAE</sequence>
<evidence type="ECO:0000256" key="5">
    <source>
        <dbReference type="ARBA" id="ARBA00022737"/>
    </source>
</evidence>
<dbReference type="Pfam" id="PF00037">
    <property type="entry name" value="Fer4"/>
    <property type="match status" value="1"/>
</dbReference>
<evidence type="ECO:0000256" key="2">
    <source>
        <dbReference type="ARBA" id="ARBA00022485"/>
    </source>
</evidence>
<keyword evidence="2 12" id="KW-0004">4Fe-4S</keyword>
<evidence type="ECO:0000256" key="8">
    <source>
        <dbReference type="ARBA" id="ARBA00023014"/>
    </source>
</evidence>
<reference evidence="15" key="1">
    <citation type="submission" date="2021-04" db="EMBL/GenBank/DDBJ databases">
        <title>Genome based classification of Actinospica acidithermotolerans sp. nov., an actinobacterium isolated from an Indonesian hot spring.</title>
        <authorList>
            <person name="Kusuma A.B."/>
            <person name="Putra K.E."/>
            <person name="Nafisah S."/>
            <person name="Loh J."/>
            <person name="Nouioui I."/>
            <person name="Goodfellow M."/>
        </authorList>
    </citation>
    <scope>NUCLEOTIDE SEQUENCE</scope>
    <source>
        <strain evidence="15">MGRD01-02</strain>
    </source>
</reference>
<keyword evidence="11 12" id="KW-0472">Membrane</keyword>
<feature type="domain" description="4Fe-4S ferredoxin-type" evidence="14">
    <location>
        <begin position="98"/>
        <end position="127"/>
    </location>
</feature>
<dbReference type="PROSITE" id="PS00198">
    <property type="entry name" value="4FE4S_FER_1"/>
    <property type="match status" value="1"/>
</dbReference>
<feature type="domain" description="4Fe-4S ferredoxin-type" evidence="14">
    <location>
        <begin position="49"/>
        <end position="78"/>
    </location>
</feature>
<evidence type="ECO:0000256" key="13">
    <source>
        <dbReference type="SAM" id="MobiDB-lite"/>
    </source>
</evidence>
<feature type="region of interest" description="Disordered" evidence="13">
    <location>
        <begin position="172"/>
        <end position="202"/>
    </location>
</feature>
<keyword evidence="3 12" id="KW-0874">Quinone</keyword>
<dbReference type="AlphaFoldDB" id="A0A941EEX0"/>
<dbReference type="InterPro" id="IPR017896">
    <property type="entry name" value="4Fe4S_Fe-S-bd"/>
</dbReference>
<dbReference type="SUPFAM" id="SSF54862">
    <property type="entry name" value="4Fe-4S ferredoxins"/>
    <property type="match status" value="1"/>
</dbReference>
<keyword evidence="5" id="KW-0677">Repeat</keyword>
<dbReference type="Proteomes" id="UP000676325">
    <property type="component" value="Unassembled WGS sequence"/>
</dbReference>
<evidence type="ECO:0000256" key="4">
    <source>
        <dbReference type="ARBA" id="ARBA00022723"/>
    </source>
</evidence>
<dbReference type="Gene3D" id="3.30.70.3270">
    <property type="match status" value="1"/>
</dbReference>
<dbReference type="HAMAP" id="MF_01351">
    <property type="entry name" value="NDH1_NuoI"/>
    <property type="match status" value="1"/>
</dbReference>
<dbReference type="PROSITE" id="PS51379">
    <property type="entry name" value="4FE4S_FER_2"/>
    <property type="match status" value="2"/>
</dbReference>
<keyword evidence="8 12" id="KW-0411">Iron-sulfur</keyword>
<dbReference type="EC" id="7.1.1.-" evidence="12"/>
<evidence type="ECO:0000256" key="1">
    <source>
        <dbReference type="ARBA" id="ARBA00022475"/>
    </source>
</evidence>
<evidence type="ECO:0000256" key="7">
    <source>
        <dbReference type="ARBA" id="ARBA00023004"/>
    </source>
</evidence>
<feature type="binding site" evidence="12">
    <location>
        <position position="117"/>
    </location>
    <ligand>
        <name>[4Fe-4S] cluster</name>
        <dbReference type="ChEBI" id="CHEBI:49883"/>
        <label>1</label>
    </ligand>
</feature>
<keyword evidence="10 12" id="KW-0830">Ubiquinone</keyword>